<sequence length="575" mass="65767">MPKAWHEYQNKNDYIRPFRRQTIDASTFSPRPQESATILLFSGRKEKWHCASLSSLYPKKFPLFFAHPIEERRYITRVLMMFSWSKKSFDSFFARVTPAEEPIESVDPLTIVPPKMYDVLDSEWDSDSDSDESRVMVGRPSSTELCCAAEGTIVSVDPTPDAPPWINEKSIIVLDDPEDPNPQVISSKTHHTELYAPVAHILMDCDWEEFLPKDEDIVARNEPDNDHLSPNPNGTDDLDDASSDYYEFESDEEQDDEFPSSSEEPMMFKLEDLLPNDGVSLSLRARNEHHPLLFSGDDKKLDGKDPPDRDREYSFLDSDSESCRSDDLQTATEDYNLLSHYSSAGKGPRPHPHEKADVPVQRQERHTALSPNPSAYRETMNDKQHNDSLILQAQQKKARWQHSLDHERNLVQALAHWLEYDIDTDIWDAGPCQPSRKPSICGGTPESCPVCLRRCLKYYREWSFLLPVLNEAALRLRTGYTALKDLDEMLNALQNGISWQGQPNAASHWSTLDKTGTLKREISSSSNKNAYQPRCHPRDKPEPPVPQIVTPELEAQISEAEQRLERKQTAAEAWN</sequence>
<feature type="region of interest" description="Disordered" evidence="1">
    <location>
        <begin position="340"/>
        <end position="376"/>
    </location>
</feature>
<proteinExistence type="predicted"/>
<dbReference type="InParanoid" id="A0A132B594"/>
<feature type="region of interest" description="Disordered" evidence="1">
    <location>
        <begin position="220"/>
        <end position="242"/>
    </location>
</feature>
<reference evidence="2 3" key="1">
    <citation type="submission" date="2015-10" db="EMBL/GenBank/DDBJ databases">
        <title>Full genome of DAOMC 229536 Phialocephala scopiformis, a fungal endophyte of spruce producing the potent anti-insectan compound rugulosin.</title>
        <authorList>
            <consortium name="DOE Joint Genome Institute"/>
            <person name="Walker A.K."/>
            <person name="Frasz S.L."/>
            <person name="Seifert K.A."/>
            <person name="Miller J.D."/>
            <person name="Mondo S.J."/>
            <person name="Labutti K."/>
            <person name="Lipzen A."/>
            <person name="Dockter R."/>
            <person name="Kennedy M."/>
            <person name="Grigoriev I.V."/>
            <person name="Spatafora J.W."/>
        </authorList>
    </citation>
    <scope>NUCLEOTIDE SEQUENCE [LARGE SCALE GENOMIC DNA]</scope>
    <source>
        <strain evidence="2 3">CBS 120377</strain>
    </source>
</reference>
<feature type="region of interest" description="Disordered" evidence="1">
    <location>
        <begin position="293"/>
        <end position="327"/>
    </location>
</feature>
<dbReference type="GeneID" id="28823424"/>
<name>A0A132B594_MOLSC</name>
<organism evidence="2 3">
    <name type="scientific">Mollisia scopiformis</name>
    <name type="common">Conifer needle endophyte fungus</name>
    <name type="synonym">Phialocephala scopiformis</name>
    <dbReference type="NCBI Taxonomy" id="149040"/>
    <lineage>
        <taxon>Eukaryota</taxon>
        <taxon>Fungi</taxon>
        <taxon>Dikarya</taxon>
        <taxon>Ascomycota</taxon>
        <taxon>Pezizomycotina</taxon>
        <taxon>Leotiomycetes</taxon>
        <taxon>Helotiales</taxon>
        <taxon>Mollisiaceae</taxon>
        <taxon>Mollisia</taxon>
    </lineage>
</organism>
<feature type="compositionally biased region" description="Basic and acidic residues" evidence="1">
    <location>
        <begin position="351"/>
        <end position="367"/>
    </location>
</feature>
<feature type="compositionally biased region" description="Basic and acidic residues" evidence="1">
    <location>
        <begin position="293"/>
        <end position="314"/>
    </location>
</feature>
<evidence type="ECO:0000313" key="2">
    <source>
        <dbReference type="EMBL" id="KUJ07511.1"/>
    </source>
</evidence>
<accession>A0A132B594</accession>
<dbReference type="Proteomes" id="UP000070700">
    <property type="component" value="Unassembled WGS sequence"/>
</dbReference>
<keyword evidence="3" id="KW-1185">Reference proteome</keyword>
<dbReference type="RefSeq" id="XP_018061866.1">
    <property type="nucleotide sequence ID" value="XM_018213698.1"/>
</dbReference>
<protein>
    <submittedName>
        <fullName evidence="2">Uncharacterized protein</fullName>
    </submittedName>
</protein>
<dbReference type="AlphaFoldDB" id="A0A132B594"/>
<feature type="compositionally biased region" description="Basic and acidic residues" evidence="1">
    <location>
        <begin position="560"/>
        <end position="569"/>
    </location>
</feature>
<evidence type="ECO:0000313" key="3">
    <source>
        <dbReference type="Proteomes" id="UP000070700"/>
    </source>
</evidence>
<evidence type="ECO:0000256" key="1">
    <source>
        <dbReference type="SAM" id="MobiDB-lite"/>
    </source>
</evidence>
<dbReference type="EMBL" id="KQ947439">
    <property type="protein sequence ID" value="KUJ07511.1"/>
    <property type="molecule type" value="Genomic_DNA"/>
</dbReference>
<dbReference type="KEGG" id="psco:LY89DRAFT_677743"/>
<feature type="region of interest" description="Disordered" evidence="1">
    <location>
        <begin position="521"/>
        <end position="575"/>
    </location>
</feature>
<dbReference type="OrthoDB" id="10484805at2759"/>
<gene>
    <name evidence="2" type="ORF">LY89DRAFT_677743</name>
</gene>